<dbReference type="Pfam" id="PF16191">
    <property type="entry name" value="E1_4HB"/>
    <property type="match status" value="1"/>
</dbReference>
<name>A0A5K0UAR6_9VIRU</name>
<dbReference type="Gene3D" id="1.10.10.2660">
    <property type="entry name" value="Ubiquitin-activating enzyme E1, SCCH domain"/>
    <property type="match status" value="1"/>
</dbReference>
<dbReference type="UniPathway" id="UPA00143"/>
<dbReference type="InterPro" id="IPR035985">
    <property type="entry name" value="Ubiquitin-activating_enz"/>
</dbReference>
<feature type="domain" description="Ubiquitin-activating enzyme SCCH" evidence="9">
    <location>
        <begin position="648"/>
        <end position="898"/>
    </location>
</feature>
<evidence type="ECO:0000256" key="1">
    <source>
        <dbReference type="ARBA" id="ARBA00004906"/>
    </source>
</evidence>
<dbReference type="Gene3D" id="3.40.50.720">
    <property type="entry name" value="NAD(P)-binding Rossmann-like Domain"/>
    <property type="match status" value="1"/>
</dbReference>
<dbReference type="SUPFAM" id="SSF69572">
    <property type="entry name" value="Activating enzymes of the ubiquitin-like proteins"/>
    <property type="match status" value="2"/>
</dbReference>
<dbReference type="GO" id="GO:0016567">
    <property type="term" value="P:protein ubiquitination"/>
    <property type="evidence" value="ECO:0007669"/>
    <property type="project" value="UniProtKB-UniPathway"/>
</dbReference>
<evidence type="ECO:0000256" key="5">
    <source>
        <dbReference type="ARBA" id="ARBA00022786"/>
    </source>
</evidence>
<evidence type="ECO:0000256" key="3">
    <source>
        <dbReference type="ARBA" id="ARBA00022598"/>
    </source>
</evidence>
<evidence type="ECO:0000259" key="10">
    <source>
        <dbReference type="Pfam" id="PF16191"/>
    </source>
</evidence>
<gene>
    <name evidence="11" type="ORF">YASMINEVIRUS_1026</name>
</gene>
<evidence type="ECO:0000313" key="12">
    <source>
        <dbReference type="Proteomes" id="UP000594342"/>
    </source>
</evidence>
<dbReference type="Pfam" id="PF00899">
    <property type="entry name" value="ThiF"/>
    <property type="match status" value="1"/>
</dbReference>
<dbReference type="InterPro" id="IPR019572">
    <property type="entry name" value="UBA_E1_SCCH"/>
</dbReference>
<keyword evidence="3" id="KW-0436">Ligase</keyword>
<organism evidence="11 12">
    <name type="scientific">Yasminevirus sp. GU-2018</name>
    <dbReference type="NCBI Taxonomy" id="2420051"/>
    <lineage>
        <taxon>Viruses</taxon>
        <taxon>Varidnaviria</taxon>
        <taxon>Bamfordvirae</taxon>
        <taxon>Nucleocytoviricota</taxon>
        <taxon>Megaviricetes</taxon>
        <taxon>Imitervirales</taxon>
        <taxon>Mimiviridae</taxon>
        <taxon>Klosneuvirinae</taxon>
        <taxon>Yasminevirus</taxon>
        <taxon>Yasminevirus saudimassiliense</taxon>
    </lineage>
</organism>
<dbReference type="PRINTS" id="PR01849">
    <property type="entry name" value="UBIQUITINACT"/>
</dbReference>
<dbReference type="Proteomes" id="UP000594342">
    <property type="component" value="Unassembled WGS sequence"/>
</dbReference>
<evidence type="ECO:0000259" key="9">
    <source>
        <dbReference type="Pfam" id="PF10585"/>
    </source>
</evidence>
<dbReference type="EMBL" id="UPSH01000001">
    <property type="protein sequence ID" value="VBB18563.1"/>
    <property type="molecule type" value="Genomic_DNA"/>
</dbReference>
<accession>A0A5K0UAR6</accession>
<dbReference type="InterPro" id="IPR042449">
    <property type="entry name" value="Ub-E1_IAD_1"/>
</dbReference>
<feature type="domain" description="THIF-type NAD/FAD binding fold" evidence="8">
    <location>
        <begin position="466"/>
        <end position="947"/>
    </location>
</feature>
<dbReference type="InterPro" id="IPR042302">
    <property type="entry name" value="E1_FCCH_sf"/>
</dbReference>
<feature type="domain" description="Ubiquitin-activating enzyme E1 four-helix bundle" evidence="10">
    <location>
        <begin position="296"/>
        <end position="341"/>
    </location>
</feature>
<dbReference type="InterPro" id="IPR000011">
    <property type="entry name" value="UBQ/SUMO-activ_enz_E1-like"/>
</dbReference>
<dbReference type="Gene3D" id="2.40.30.180">
    <property type="entry name" value="Ubiquitin-activating enzyme E1, FCCH domain"/>
    <property type="match status" value="1"/>
</dbReference>
<dbReference type="PANTHER" id="PTHR10953">
    <property type="entry name" value="UBIQUITIN-ACTIVATING ENZYME E1"/>
    <property type="match status" value="1"/>
</dbReference>
<evidence type="ECO:0000256" key="4">
    <source>
        <dbReference type="ARBA" id="ARBA00022741"/>
    </source>
</evidence>
<dbReference type="Gene3D" id="3.40.50.12550">
    <property type="entry name" value="Ubiquitin-activating enzyme E1, inactive adenylation domain, subdomain 2"/>
    <property type="match status" value="1"/>
</dbReference>
<dbReference type="FunFam" id="3.50.50.80:FF:000002">
    <property type="entry name" value="SUMO-activating enzyme subunit 2"/>
    <property type="match status" value="1"/>
</dbReference>
<proteinExistence type="inferred from homology"/>
<dbReference type="InterPro" id="IPR045886">
    <property type="entry name" value="ThiF/MoeB/HesA"/>
</dbReference>
<keyword evidence="6" id="KW-0067">ATP-binding</keyword>
<dbReference type="InterPro" id="IPR042063">
    <property type="entry name" value="Ubi_acti_E1_SCCH"/>
</dbReference>
<evidence type="ECO:0000256" key="2">
    <source>
        <dbReference type="ARBA" id="ARBA00005673"/>
    </source>
</evidence>
<dbReference type="PANTHER" id="PTHR10953:SF102">
    <property type="entry name" value="ADENYLYLTRANSFERASE AND SULFURTRANSFERASE MOCS3"/>
    <property type="match status" value="1"/>
</dbReference>
<reference evidence="11 12" key="1">
    <citation type="submission" date="2018-10" db="EMBL/GenBank/DDBJ databases">
        <authorList>
            <consortium name="IHU Genomes"/>
        </authorList>
    </citation>
    <scope>NUCLEOTIDE SEQUENCE [LARGE SCALE GENOMIC DNA]</scope>
    <source>
        <strain evidence="11 12">A1</strain>
    </source>
</reference>
<keyword evidence="12" id="KW-1185">Reference proteome</keyword>
<sequence length="1087" mass="123125">MTSKILKTKTSMSVKAEKVDTDHKIDESLYSRQLYALGRDAMTKITDSSVLISCRGNLSGSAIELAKCIVLAGLKRVTIHANTDVLTYRDLSSNYYVSPEDVGNPYLTKVTQCIASLNPNVAVDCCELITEPMVKEYKCVVFCDYDVHDLYFWNRVCRNNGVKFIMLQSHGLVFNMFCDFGDQHIVADKDGEPVKIGTVASVSKNKIRTTDAHNIFSGDIVSFEGELNGLASGMNGEPKMYLVNITSSHEFELREFSEAHRSMNAQERQVELFRTQPLVVPDQKPINVTFKQIKLPVTFKFKSLKESLENPEFVMFDTVDWDMPKILNTFMKAMSMWRADNKFIFAEESYVEDVWTAFPVNEEDYVALKRFFDMEVKFSKARDKLYPSAHVDKVFDILARTCSGSICGVDAVAGSTCAQEVIKAVSNKFTPTNQFLHFETLNVLPDNYLDERRKNEESFTPTQSRYDGQIVVFGSDYVNTLRTKNLFVVGAGAIGCEHIKNFGMMGVKKIIITDMDHIENSNLNRQFLFRREDIGQPKSVTAAKKGKMINSDVDIIAHENKVCKETVNIYNPEFFADVDVVANALDNVEARIFVDSLCVRYRKPLLESGTLGTKGSVQCVIPDLTESYSALRDPPEQSIAVCTLKLFPYKHEHTVQYARDMFEGYFNRAPSNLIKARDINNLKTMTPSEVSAILEDVTLLAKNSDNFKYCINLAYKQWHILFRDLVAQIARKYPKDHLDDEGNLFWSGNKMFPKVHEFDVKNETHVDFVIAFAHIWADVLNIPQNKRYPASKRDKFVAFLNERVPPKETVCKDVGTQEQKEQTAQKSGKKEKKNDEYDSTDMIATIQELIKKPSLSNVSVINFEKDDDSNHHIDFVTALSNLRSLNYHIEPKDRLATKGIAGKIIPAIATTTSIVSGLVALELYKTVYGQLIGKTYNTLQRYRYGSFNLAVQLFGFSESYPAKLTNIDGEFYSIWTQINVDPDEPLQKLLDEWSGVVHIKGGVHTPMNVDFISSDDGILYTQIEAFNDDDDVDINQQSLRELITQNKPGAKGDYYLSMSLERDADDDENQNNGANREDIILTVKASL</sequence>
<dbReference type="GO" id="GO:0019948">
    <property type="term" value="F:SUMO activating enzyme activity"/>
    <property type="evidence" value="ECO:0007669"/>
    <property type="project" value="TreeGrafter"/>
</dbReference>
<dbReference type="GO" id="GO:0005524">
    <property type="term" value="F:ATP binding"/>
    <property type="evidence" value="ECO:0007669"/>
    <property type="project" value="UniProtKB-KW"/>
</dbReference>
<dbReference type="Gene3D" id="3.50.50.80">
    <property type="entry name" value="Ubiquitin-activating enzyme E1, inactive adenylation domain, subdomain 1"/>
    <property type="match status" value="1"/>
</dbReference>
<dbReference type="InterPro" id="IPR000594">
    <property type="entry name" value="ThiF_NAD_FAD-bd"/>
</dbReference>
<comment type="caution">
    <text evidence="11">The sequence shown here is derived from an EMBL/GenBank/DDBJ whole genome shotgun (WGS) entry which is preliminary data.</text>
</comment>
<evidence type="ECO:0000256" key="6">
    <source>
        <dbReference type="ARBA" id="ARBA00022840"/>
    </source>
</evidence>
<evidence type="ECO:0000259" key="8">
    <source>
        <dbReference type="Pfam" id="PF00899"/>
    </source>
</evidence>
<dbReference type="GO" id="GO:0016925">
    <property type="term" value="P:protein sumoylation"/>
    <property type="evidence" value="ECO:0007669"/>
    <property type="project" value="TreeGrafter"/>
</dbReference>
<protein>
    <submittedName>
        <fullName evidence="11">Ubiquitin-activating enzyme E1</fullName>
    </submittedName>
</protein>
<feature type="region of interest" description="Disordered" evidence="7">
    <location>
        <begin position="810"/>
        <end position="836"/>
    </location>
</feature>
<comment type="pathway">
    <text evidence="1">Protein modification; protein ubiquitination.</text>
</comment>
<dbReference type="Pfam" id="PF10585">
    <property type="entry name" value="UBA_E1_SCCH"/>
    <property type="match status" value="1"/>
</dbReference>
<evidence type="ECO:0000313" key="11">
    <source>
        <dbReference type="EMBL" id="VBB18563.1"/>
    </source>
</evidence>
<dbReference type="InterPro" id="IPR032420">
    <property type="entry name" value="E1_4HB"/>
</dbReference>
<keyword evidence="5" id="KW-0833">Ubl conjugation pathway</keyword>
<keyword evidence="4" id="KW-0547">Nucleotide-binding</keyword>
<comment type="similarity">
    <text evidence="2">Belongs to the ubiquitin-activating E1 family.</text>
</comment>
<evidence type="ECO:0000256" key="7">
    <source>
        <dbReference type="SAM" id="MobiDB-lite"/>
    </source>
</evidence>